<dbReference type="EMBL" id="CCKQ01011214">
    <property type="protein sequence ID" value="CDW82756.1"/>
    <property type="molecule type" value="Genomic_DNA"/>
</dbReference>
<organism evidence="1 2">
    <name type="scientific">Stylonychia lemnae</name>
    <name type="common">Ciliate</name>
    <dbReference type="NCBI Taxonomy" id="5949"/>
    <lineage>
        <taxon>Eukaryota</taxon>
        <taxon>Sar</taxon>
        <taxon>Alveolata</taxon>
        <taxon>Ciliophora</taxon>
        <taxon>Intramacronucleata</taxon>
        <taxon>Spirotrichea</taxon>
        <taxon>Stichotrichia</taxon>
        <taxon>Sporadotrichida</taxon>
        <taxon>Oxytrichidae</taxon>
        <taxon>Stylonychinae</taxon>
        <taxon>Stylonychia</taxon>
    </lineage>
</organism>
<gene>
    <name evidence="1" type="primary">Contig9815.g10498</name>
    <name evidence="1" type="ORF">STYLEM_11791</name>
</gene>
<accession>A0A078ALK7</accession>
<name>A0A078ALK7_STYLE</name>
<proteinExistence type="predicted"/>
<evidence type="ECO:0000313" key="2">
    <source>
        <dbReference type="Proteomes" id="UP000039865"/>
    </source>
</evidence>
<sequence length="381" mass="45281">MLDQSVKDILAENQKAIESNQNQISEDNFHYNDYHLIQENQRLIEENKFNQNNQGQVNNFNQPQNILKKKISFELTPPQHDVLQVFYKHYQGNARSIEGLKKFMIIYFRLGEEQLKGDWPNDVIVYFRERAPFYHSDLTTFAIVYLVFGKKVKNTCSLSSIGQALLCEASGHFDVQIKQKMAKFRVPNCHIFNDVSQDLWTRELVNMFCFENWQDYDDNQLDSVKDDRLNQNKVKDGLIDILQKTKQLPDESLVDYLDRVQQEYNDRQIEVNLPERLYRACNSDPEIQNYQIDLHYQFYLDAKYLFQKYYRKILLKLEKNELLSNASQGFFIVKVICGYGHGRSKNSKDGLKEKFYEYLKDNLYDFAYLTEHGSFLIRAQY</sequence>
<reference evidence="1 2" key="1">
    <citation type="submission" date="2014-06" db="EMBL/GenBank/DDBJ databases">
        <authorList>
            <person name="Swart Estienne"/>
        </authorList>
    </citation>
    <scope>NUCLEOTIDE SEQUENCE [LARGE SCALE GENOMIC DNA]</scope>
    <source>
        <strain evidence="1 2">130c</strain>
    </source>
</reference>
<dbReference type="InParanoid" id="A0A078ALK7"/>
<protein>
    <recommendedName>
        <fullName evidence="3">Smr domain-containing protein</fullName>
    </recommendedName>
</protein>
<keyword evidence="2" id="KW-1185">Reference proteome</keyword>
<dbReference type="AlphaFoldDB" id="A0A078ALK7"/>
<dbReference type="InterPro" id="IPR036063">
    <property type="entry name" value="Smr_dom_sf"/>
</dbReference>
<evidence type="ECO:0000313" key="1">
    <source>
        <dbReference type="EMBL" id="CDW82756.1"/>
    </source>
</evidence>
<evidence type="ECO:0008006" key="3">
    <source>
        <dbReference type="Google" id="ProtNLM"/>
    </source>
</evidence>
<dbReference type="Gene3D" id="3.30.1370.110">
    <property type="match status" value="1"/>
</dbReference>
<dbReference type="Proteomes" id="UP000039865">
    <property type="component" value="Unassembled WGS sequence"/>
</dbReference>